<dbReference type="Proteomes" id="UP000276991">
    <property type="component" value="Unassembled WGS sequence"/>
</dbReference>
<keyword evidence="2" id="KW-1185">Reference proteome</keyword>
<gene>
    <name evidence="1" type="ORF">NAV_LOCUS10186</name>
</gene>
<name>A0A498SU44_ACAVI</name>
<dbReference type="InterPro" id="IPR008042">
    <property type="entry name" value="Retrotrans_Pao"/>
</dbReference>
<protein>
    <submittedName>
        <fullName evidence="1">Uncharacterized protein</fullName>
    </submittedName>
</protein>
<dbReference type="OrthoDB" id="5872779at2759"/>
<dbReference type="EMBL" id="UPTC01005803">
    <property type="protein sequence ID" value="VBB35395.1"/>
    <property type="molecule type" value="Genomic_DNA"/>
</dbReference>
<accession>A0A498SU44</accession>
<dbReference type="PANTHER" id="PTHR22955:SF66">
    <property type="entry name" value="INTEGRASE CATALYTIC DOMAIN-CONTAINING PROTEIN"/>
    <property type="match status" value="1"/>
</dbReference>
<feature type="non-terminal residue" evidence="1">
    <location>
        <position position="262"/>
    </location>
</feature>
<sequence length="262" mass="31260">MEKNNNCDQPLDGVGQEIWSYLIKNWSTNVTELPRLELLAILIGVRAVQFVITQLEFENVPITVWSDSKFALHWIKNHSRLLLVSIQNRMEEIRKTKASFRYIPSKDNLVDIATRGISPIRLRNCESWWKGPLWLSKKESKWPQWKYEFNEEYENEGISKSSTTMNTTKVIVDRKFRLVDANRFSTWSRLWRTTARVLKFMKIISKEKFTCLKDVSKKPLITTLDREPAMRVLITQAQLEEMTEKEIVKWKVYYHEIDHYWK</sequence>
<organism evidence="1 2">
    <name type="scientific">Acanthocheilonema viteae</name>
    <name type="common">Filarial nematode worm</name>
    <name type="synonym">Dipetalonema viteae</name>
    <dbReference type="NCBI Taxonomy" id="6277"/>
    <lineage>
        <taxon>Eukaryota</taxon>
        <taxon>Metazoa</taxon>
        <taxon>Ecdysozoa</taxon>
        <taxon>Nematoda</taxon>
        <taxon>Chromadorea</taxon>
        <taxon>Rhabditida</taxon>
        <taxon>Spirurina</taxon>
        <taxon>Spiruromorpha</taxon>
        <taxon>Filarioidea</taxon>
        <taxon>Onchocercidae</taxon>
        <taxon>Acanthocheilonema</taxon>
    </lineage>
</organism>
<dbReference type="STRING" id="6277.A0A498SU44"/>
<evidence type="ECO:0000313" key="1">
    <source>
        <dbReference type="EMBL" id="VBB35395.1"/>
    </source>
</evidence>
<dbReference type="AlphaFoldDB" id="A0A498SU44"/>
<reference evidence="1 2" key="1">
    <citation type="submission" date="2018-08" db="EMBL/GenBank/DDBJ databases">
        <authorList>
            <person name="Laetsch R D."/>
            <person name="Stevens L."/>
            <person name="Kumar S."/>
            <person name="Blaxter L. M."/>
        </authorList>
    </citation>
    <scope>NUCLEOTIDE SEQUENCE [LARGE SCALE GENOMIC DNA]</scope>
</reference>
<dbReference type="PANTHER" id="PTHR22955">
    <property type="entry name" value="RETROTRANSPOSON"/>
    <property type="match status" value="1"/>
</dbReference>
<proteinExistence type="predicted"/>
<dbReference type="Pfam" id="PF05380">
    <property type="entry name" value="Peptidase_A17"/>
    <property type="match status" value="1"/>
</dbReference>
<evidence type="ECO:0000313" key="2">
    <source>
        <dbReference type="Proteomes" id="UP000276991"/>
    </source>
</evidence>